<dbReference type="AlphaFoldDB" id="A0A0U2X299"/>
<dbReference type="KEGG" id="prr:AT705_05230"/>
<dbReference type="RefSeq" id="WP_058795787.1">
    <property type="nucleotide sequence ID" value="NZ_CP013611.1"/>
</dbReference>
<dbReference type="InterPro" id="IPR036770">
    <property type="entry name" value="Ankyrin_rpt-contain_sf"/>
</dbReference>
<organism evidence="1 2">
    <name type="scientific">Pseudoalteromonas rubra</name>
    <dbReference type="NCBI Taxonomy" id="43658"/>
    <lineage>
        <taxon>Bacteria</taxon>
        <taxon>Pseudomonadati</taxon>
        <taxon>Pseudomonadota</taxon>
        <taxon>Gammaproteobacteria</taxon>
        <taxon>Alteromonadales</taxon>
        <taxon>Pseudoalteromonadaceae</taxon>
        <taxon>Pseudoalteromonas</taxon>
    </lineage>
</organism>
<dbReference type="EMBL" id="CP013611">
    <property type="protein sequence ID" value="ALU42404.1"/>
    <property type="molecule type" value="Genomic_DNA"/>
</dbReference>
<proteinExistence type="predicted"/>
<protein>
    <submittedName>
        <fullName evidence="1">Uncharacterized protein</fullName>
    </submittedName>
</protein>
<dbReference type="Proteomes" id="UP000069015">
    <property type="component" value="Chromosome 1"/>
</dbReference>
<evidence type="ECO:0000313" key="1">
    <source>
        <dbReference type="EMBL" id="ALU42404.1"/>
    </source>
</evidence>
<gene>
    <name evidence="1" type="ORF">AT705_05230</name>
</gene>
<reference evidence="1 2" key="1">
    <citation type="submission" date="2015-12" db="EMBL/GenBank/DDBJ databases">
        <title>Complete genome sequence of Pseudoalteromonas rubra SCSIO 6842, harboring a conjugative plasmid.</title>
        <authorList>
            <person name="Li B."/>
            <person name="Wang X."/>
        </authorList>
    </citation>
    <scope>NUCLEOTIDE SEQUENCE [LARGE SCALE GENOMIC DNA]</scope>
    <source>
        <strain evidence="1 2">SCSIO 6842</strain>
    </source>
</reference>
<dbReference type="SUPFAM" id="SSF48403">
    <property type="entry name" value="Ankyrin repeat"/>
    <property type="match status" value="1"/>
</dbReference>
<accession>A0A0U2X299</accession>
<sequence>MKVHIERGIRTHAAKVFIQGGAQLQLKTYENDTPLDLAERYHYVQITETILKQQQIAQFD</sequence>
<name>A0A0U2X299_9GAMM</name>
<dbReference type="Gene3D" id="1.25.40.20">
    <property type="entry name" value="Ankyrin repeat-containing domain"/>
    <property type="match status" value="1"/>
</dbReference>
<evidence type="ECO:0000313" key="2">
    <source>
        <dbReference type="Proteomes" id="UP000069015"/>
    </source>
</evidence>